<reference evidence="4" key="1">
    <citation type="journal article" date="2019" name="Int. J. Syst. Evol. Microbiol.">
        <title>The Global Catalogue of Microorganisms (GCM) 10K type strain sequencing project: providing services to taxonomists for standard genome sequencing and annotation.</title>
        <authorList>
            <consortium name="The Broad Institute Genomics Platform"/>
            <consortium name="The Broad Institute Genome Sequencing Center for Infectious Disease"/>
            <person name="Wu L."/>
            <person name="Ma J."/>
        </authorList>
    </citation>
    <scope>NUCLEOTIDE SEQUENCE [LARGE SCALE GENOMIC DNA]</scope>
    <source>
        <strain evidence="4">CCUG 63287</strain>
    </source>
</reference>
<dbReference type="Proteomes" id="UP001595987">
    <property type="component" value="Unassembled WGS sequence"/>
</dbReference>
<keyword evidence="2" id="KW-0812">Transmembrane</keyword>
<dbReference type="NCBIfam" id="NF033745">
    <property type="entry name" value="class_C_sortase"/>
    <property type="match status" value="1"/>
</dbReference>
<evidence type="ECO:0000256" key="2">
    <source>
        <dbReference type="SAM" id="Phobius"/>
    </source>
</evidence>
<evidence type="ECO:0000256" key="1">
    <source>
        <dbReference type="ARBA" id="ARBA00022801"/>
    </source>
</evidence>
<dbReference type="RefSeq" id="WP_244842689.1">
    <property type="nucleotide sequence ID" value="NZ_BOVQ01000004.1"/>
</dbReference>
<name>A0ABV9JCE0_9LACT</name>
<evidence type="ECO:0000313" key="4">
    <source>
        <dbReference type="Proteomes" id="UP001595987"/>
    </source>
</evidence>
<feature type="transmembrane region" description="Helical" evidence="2">
    <location>
        <begin position="250"/>
        <end position="272"/>
    </location>
</feature>
<organism evidence="3 4">
    <name type="scientific">Lactococcus nasutitermitis</name>
    <dbReference type="NCBI Taxonomy" id="1652957"/>
    <lineage>
        <taxon>Bacteria</taxon>
        <taxon>Bacillati</taxon>
        <taxon>Bacillota</taxon>
        <taxon>Bacilli</taxon>
        <taxon>Lactobacillales</taxon>
        <taxon>Streptococcaceae</taxon>
        <taxon>Lactococcus</taxon>
    </lineage>
</organism>
<dbReference type="NCBIfam" id="TIGR01076">
    <property type="entry name" value="sortase_fam"/>
    <property type="match status" value="1"/>
</dbReference>
<dbReference type="InterPro" id="IPR042002">
    <property type="entry name" value="Sortase_C"/>
</dbReference>
<sequence>MKNKRKKRSFRDFLSPMFAIIALGILFYPIVANLLVSHKTSEVVSTFTTKRSQLSQGEISQQLQLAKEYNTYIYDMSQKISYNKSIPNYDKALKIDASGMIGYVSIPQIKVSDIPIYHGDSERTLSVGIGHLPQTSLPIGGKNTHAVLSAHSGRANNTLFTNLDKLKIGDVFYVTTLNLKLKYKITQTKVVLPEDVSSLGIHKGKDEVTLVTCYPTGINDHRLLVTGKRIPYTEQTPTEKIQRNQYGYNFWIILLSIVLALIASAYMGYQWINYQKRKKEKKGKEAESIIENDEK</sequence>
<accession>A0ABV9JCE0</accession>
<gene>
    <name evidence="3" type="ORF">ACFO26_05445</name>
</gene>
<dbReference type="Gene3D" id="2.40.260.10">
    <property type="entry name" value="Sortase"/>
    <property type="match status" value="1"/>
</dbReference>
<dbReference type="EMBL" id="JBHSGD010000005">
    <property type="protein sequence ID" value="MFC4652349.1"/>
    <property type="molecule type" value="Genomic_DNA"/>
</dbReference>
<comment type="caution">
    <text evidence="3">The sequence shown here is derived from an EMBL/GenBank/DDBJ whole genome shotgun (WGS) entry which is preliminary data.</text>
</comment>
<evidence type="ECO:0000313" key="3">
    <source>
        <dbReference type="EMBL" id="MFC4652349.1"/>
    </source>
</evidence>
<dbReference type="InterPro" id="IPR023365">
    <property type="entry name" value="Sortase_dom-sf"/>
</dbReference>
<dbReference type="Pfam" id="PF04203">
    <property type="entry name" value="Sortase"/>
    <property type="match status" value="1"/>
</dbReference>
<dbReference type="CDD" id="cd05827">
    <property type="entry name" value="Sortase_C"/>
    <property type="match status" value="1"/>
</dbReference>
<keyword evidence="4" id="KW-1185">Reference proteome</keyword>
<proteinExistence type="predicted"/>
<keyword evidence="2" id="KW-1133">Transmembrane helix</keyword>
<keyword evidence="1" id="KW-0378">Hydrolase</keyword>
<protein>
    <submittedName>
        <fullName evidence="3">Class C sortase</fullName>
    </submittedName>
</protein>
<feature type="transmembrane region" description="Helical" evidence="2">
    <location>
        <begin position="12"/>
        <end position="31"/>
    </location>
</feature>
<dbReference type="InterPro" id="IPR005754">
    <property type="entry name" value="Sortase"/>
</dbReference>
<dbReference type="SUPFAM" id="SSF63817">
    <property type="entry name" value="Sortase"/>
    <property type="match status" value="1"/>
</dbReference>
<keyword evidence="2" id="KW-0472">Membrane</keyword>